<dbReference type="InterPro" id="IPR050300">
    <property type="entry name" value="GDXG_lipolytic_enzyme"/>
</dbReference>
<dbReference type="AlphaFoldDB" id="A0AAW9JMZ8"/>
<evidence type="ECO:0000256" key="4">
    <source>
        <dbReference type="SAM" id="Phobius"/>
    </source>
</evidence>
<dbReference type="GO" id="GO:0016787">
    <property type="term" value="F:hydrolase activity"/>
    <property type="evidence" value="ECO:0007669"/>
    <property type="project" value="UniProtKB-KW"/>
</dbReference>
<dbReference type="RefSeq" id="WP_015075409.1">
    <property type="nucleotide sequence ID" value="NZ_CBCPHU010000006.1"/>
</dbReference>
<dbReference type="Gene3D" id="3.40.50.1820">
    <property type="entry name" value="alpha/beta hydrolase"/>
    <property type="match status" value="1"/>
</dbReference>
<evidence type="ECO:0000256" key="1">
    <source>
        <dbReference type="ARBA" id="ARBA00010515"/>
    </source>
</evidence>
<organism evidence="6 7">
    <name type="scientific">Carnobacterium maltaromaticum</name>
    <name type="common">Carnobacterium piscicola</name>
    <dbReference type="NCBI Taxonomy" id="2751"/>
    <lineage>
        <taxon>Bacteria</taxon>
        <taxon>Bacillati</taxon>
        <taxon>Bacillota</taxon>
        <taxon>Bacilli</taxon>
        <taxon>Lactobacillales</taxon>
        <taxon>Carnobacteriaceae</taxon>
        <taxon>Carnobacterium</taxon>
    </lineage>
</organism>
<feature type="active site" evidence="3">
    <location>
        <position position="173"/>
    </location>
</feature>
<dbReference type="PANTHER" id="PTHR48081">
    <property type="entry name" value="AB HYDROLASE SUPERFAMILY PROTEIN C4A8.06C"/>
    <property type="match status" value="1"/>
</dbReference>
<dbReference type="EMBL" id="JAVBVO010000002">
    <property type="protein sequence ID" value="MDZ5757792.1"/>
    <property type="molecule type" value="Genomic_DNA"/>
</dbReference>
<feature type="domain" description="BD-FAE-like" evidence="5">
    <location>
        <begin position="81"/>
        <end position="276"/>
    </location>
</feature>
<dbReference type="InterPro" id="IPR029058">
    <property type="entry name" value="AB_hydrolase_fold"/>
</dbReference>
<evidence type="ECO:0000313" key="6">
    <source>
        <dbReference type="EMBL" id="MDZ5757792.1"/>
    </source>
</evidence>
<comment type="similarity">
    <text evidence="1">Belongs to the 'GDXG' lipolytic enzyme family.</text>
</comment>
<evidence type="ECO:0000256" key="2">
    <source>
        <dbReference type="ARBA" id="ARBA00022801"/>
    </source>
</evidence>
<keyword evidence="4" id="KW-0472">Membrane</keyword>
<reference evidence="6" key="1">
    <citation type="submission" date="2023-08" db="EMBL/GenBank/DDBJ databases">
        <title>Genomic characterization of piscicolin 126 produced by Carnobacterium maltaromaticum CM22 strain isolated from salmon (Salmo salar).</title>
        <authorList>
            <person name="Gonzalez-Gragera E."/>
            <person name="Garcia-Lopez J.D."/>
            <person name="Teso-Perez C."/>
            <person name="Gimenez-Hernandez I."/>
            <person name="Peralta-Sanchez J.M."/>
            <person name="Valdivia E."/>
            <person name="Montalban-Lopez M."/>
            <person name="Martin-Platero A.M."/>
            <person name="Banos A."/>
            <person name="Martinez-Bueno M."/>
        </authorList>
    </citation>
    <scope>NUCLEOTIDE SEQUENCE</scope>
    <source>
        <strain evidence="6">CM22</strain>
    </source>
</reference>
<keyword evidence="2 6" id="KW-0378">Hydrolase</keyword>
<keyword evidence="4" id="KW-0812">Transmembrane</keyword>
<feature type="transmembrane region" description="Helical" evidence="4">
    <location>
        <begin position="12"/>
        <end position="32"/>
    </location>
</feature>
<accession>A0AAW9JMZ8</accession>
<dbReference type="PANTHER" id="PTHR48081:SF6">
    <property type="entry name" value="PEPTIDASE S9 PROLYL OLIGOPEPTIDASE CATALYTIC DOMAIN-CONTAINING PROTEIN"/>
    <property type="match status" value="1"/>
</dbReference>
<evidence type="ECO:0000256" key="3">
    <source>
        <dbReference type="PROSITE-ProRule" id="PRU10038"/>
    </source>
</evidence>
<dbReference type="PROSITE" id="PS01174">
    <property type="entry name" value="LIPASE_GDXG_SER"/>
    <property type="match status" value="1"/>
</dbReference>
<sequence>MKQEKNETRKALRYVAPFLFAAIAIPTVVMQFTPTPVSRLLRRRFSKEKSQYIPQNVAEIVAKTKSINDLNYESSLANGFLDVIMPKEAEKKSPLIIWIHGGAYVGGDKRDVTHYAATIASFGYVVANINYALAPEQPYPGPLIQLTESYLYLKEHAEEFHIDLTQVFFAGDSAGAQIVSQFFAIQTNPKLADAVSIQAVVPKETLKGGLLFCGPFDIPKLGTDSKSTLMNILMNQVAWAYVGEKKWLLDERLEQVSIQNHITSDYPPCLVADGNTNSFEDHGRDFVALLEANGIEVEGIFFSTDENRTEHEYQFILDSEAGRYTFERMMEFIEKHVTKID</sequence>
<keyword evidence="4" id="KW-1133">Transmembrane helix</keyword>
<dbReference type="InterPro" id="IPR033140">
    <property type="entry name" value="Lipase_GDXG_put_SER_AS"/>
</dbReference>
<evidence type="ECO:0000259" key="5">
    <source>
        <dbReference type="Pfam" id="PF20434"/>
    </source>
</evidence>
<dbReference type="InterPro" id="IPR049492">
    <property type="entry name" value="BD-FAE-like_dom"/>
</dbReference>
<proteinExistence type="inferred from homology"/>
<gene>
    <name evidence="6" type="ORF">RAK27_03890</name>
</gene>
<dbReference type="Pfam" id="PF20434">
    <property type="entry name" value="BD-FAE"/>
    <property type="match status" value="1"/>
</dbReference>
<name>A0AAW9JMZ8_CARML</name>
<comment type="caution">
    <text evidence="6">The sequence shown here is derived from an EMBL/GenBank/DDBJ whole genome shotgun (WGS) entry which is preliminary data.</text>
</comment>
<dbReference type="Proteomes" id="UP001290462">
    <property type="component" value="Unassembled WGS sequence"/>
</dbReference>
<evidence type="ECO:0000313" key="7">
    <source>
        <dbReference type="Proteomes" id="UP001290462"/>
    </source>
</evidence>
<dbReference type="SUPFAM" id="SSF53474">
    <property type="entry name" value="alpha/beta-Hydrolases"/>
    <property type="match status" value="1"/>
</dbReference>
<protein>
    <submittedName>
        <fullName evidence="6">Alpha/beta hydrolase</fullName>
    </submittedName>
</protein>